<dbReference type="EMBL" id="JACXVP010000003">
    <property type="protein sequence ID" value="KAG5617973.1"/>
    <property type="molecule type" value="Genomic_DNA"/>
</dbReference>
<dbReference type="InterPro" id="IPR054722">
    <property type="entry name" value="PolX-like_BBD"/>
</dbReference>
<protein>
    <recommendedName>
        <fullName evidence="1">Retrovirus-related Pol polyprotein from transposon TNT 1-94-like beta-barrel domain-containing protein</fullName>
    </recommendedName>
</protein>
<evidence type="ECO:0000313" key="3">
    <source>
        <dbReference type="Proteomes" id="UP000824120"/>
    </source>
</evidence>
<reference evidence="2 3" key="1">
    <citation type="submission" date="2020-09" db="EMBL/GenBank/DDBJ databases">
        <title>De no assembly of potato wild relative species, Solanum commersonii.</title>
        <authorList>
            <person name="Cho K."/>
        </authorList>
    </citation>
    <scope>NUCLEOTIDE SEQUENCE [LARGE SCALE GENOMIC DNA]</scope>
    <source>
        <strain evidence="2">LZ3.2</strain>
        <tissue evidence="2">Leaf</tissue>
    </source>
</reference>
<evidence type="ECO:0000313" key="2">
    <source>
        <dbReference type="EMBL" id="KAG5617973.1"/>
    </source>
</evidence>
<sequence length="300" mass="33011">MADGSNSTTVPVNSIGSASLIDYIILCTLVHLMDQDESKKLAASSYPIDFKLKGKNAQANFVNSQHEGQEGQMAISGDQYKEFLLWKQTRDTTSPSGTNASTNMTGKYFTESHTGWIVDSGASNQITGNKQLLLHDGIVGSAGNVQLPTGSFAQISHTGNYPLSGGDLLRDVLCVPFFRFNLMSVSKVTKDLNYSVTFYPKHCVFQDLCTGKVKVIGREKDGLYILNAHNSGDFINKGKSMTVTRPSHPNLWHRRLVHVPMSVLRRIHIFEAPPLCAFQAWEADKTGNYFDRTVIKGGST</sequence>
<dbReference type="Proteomes" id="UP000824120">
    <property type="component" value="Chromosome 3"/>
</dbReference>
<comment type="caution">
    <text evidence="2">The sequence shown here is derived from an EMBL/GenBank/DDBJ whole genome shotgun (WGS) entry which is preliminary data.</text>
</comment>
<dbReference type="Pfam" id="PF22936">
    <property type="entry name" value="Pol_BBD"/>
    <property type="match status" value="1"/>
</dbReference>
<evidence type="ECO:0000259" key="1">
    <source>
        <dbReference type="Pfam" id="PF22936"/>
    </source>
</evidence>
<organism evidence="2 3">
    <name type="scientific">Solanum commersonii</name>
    <name type="common">Commerson's wild potato</name>
    <name type="synonym">Commerson's nightshade</name>
    <dbReference type="NCBI Taxonomy" id="4109"/>
    <lineage>
        <taxon>Eukaryota</taxon>
        <taxon>Viridiplantae</taxon>
        <taxon>Streptophyta</taxon>
        <taxon>Embryophyta</taxon>
        <taxon>Tracheophyta</taxon>
        <taxon>Spermatophyta</taxon>
        <taxon>Magnoliopsida</taxon>
        <taxon>eudicotyledons</taxon>
        <taxon>Gunneridae</taxon>
        <taxon>Pentapetalae</taxon>
        <taxon>asterids</taxon>
        <taxon>lamiids</taxon>
        <taxon>Solanales</taxon>
        <taxon>Solanaceae</taxon>
        <taxon>Solanoideae</taxon>
        <taxon>Solaneae</taxon>
        <taxon>Solanum</taxon>
    </lineage>
</organism>
<name>A0A9J6A069_SOLCO</name>
<dbReference type="OrthoDB" id="1745225at2759"/>
<keyword evidence="3" id="KW-1185">Reference proteome</keyword>
<dbReference type="AlphaFoldDB" id="A0A9J6A069"/>
<feature type="domain" description="Retrovirus-related Pol polyprotein from transposon TNT 1-94-like beta-barrel" evidence="1">
    <location>
        <begin position="116"/>
        <end position="190"/>
    </location>
</feature>
<proteinExistence type="predicted"/>
<accession>A0A9J6A069</accession>
<gene>
    <name evidence="2" type="ORF">H5410_017797</name>
</gene>